<feature type="transmembrane region" description="Helical" evidence="2">
    <location>
        <begin position="7"/>
        <end position="29"/>
    </location>
</feature>
<name>A0A0F9SXY2_9ZZZZ</name>
<proteinExistence type="predicted"/>
<comment type="caution">
    <text evidence="3">The sequence shown here is derived from an EMBL/GenBank/DDBJ whole genome shotgun (WGS) entry which is preliminary data.</text>
</comment>
<evidence type="ECO:0000313" key="3">
    <source>
        <dbReference type="EMBL" id="KKN67502.1"/>
    </source>
</evidence>
<keyword evidence="1" id="KW-0175">Coiled coil</keyword>
<organism evidence="3">
    <name type="scientific">marine sediment metagenome</name>
    <dbReference type="NCBI Taxonomy" id="412755"/>
    <lineage>
        <taxon>unclassified sequences</taxon>
        <taxon>metagenomes</taxon>
        <taxon>ecological metagenomes</taxon>
    </lineage>
</organism>
<dbReference type="AlphaFoldDB" id="A0A0F9SXY2"/>
<keyword evidence="2" id="KW-0812">Transmembrane</keyword>
<feature type="coiled-coil region" evidence="1">
    <location>
        <begin position="66"/>
        <end position="93"/>
    </location>
</feature>
<gene>
    <name evidence="3" type="ORF">LCGC14_0460990</name>
</gene>
<dbReference type="EMBL" id="LAZR01000473">
    <property type="protein sequence ID" value="KKN67502.1"/>
    <property type="molecule type" value="Genomic_DNA"/>
</dbReference>
<keyword evidence="2" id="KW-1133">Transmembrane helix</keyword>
<sequence>MKPTTIFGLKVPVVLLFFVGFVLIVISLFESCPTGRESPEYFKLKGEFEVYKAEAEEAARAVEASDAVTKKENAELRNEIDELEISKGLILAESADRNKKIFEQSLELKELQEKESSITSTNELVLNLRAQISTLEGNFSLAIEDRDKEKKARKLAESEAVKLEGIIKLRDETIGVLRPALAAERVARLAAEAVISTGEKNSVFFKIGKLVGSGFKLYGIYASVRDTVKAASK</sequence>
<keyword evidence="2" id="KW-0472">Membrane</keyword>
<evidence type="ECO:0000256" key="2">
    <source>
        <dbReference type="SAM" id="Phobius"/>
    </source>
</evidence>
<evidence type="ECO:0000256" key="1">
    <source>
        <dbReference type="SAM" id="Coils"/>
    </source>
</evidence>
<accession>A0A0F9SXY2</accession>
<protein>
    <submittedName>
        <fullName evidence="3">Uncharacterized protein</fullName>
    </submittedName>
</protein>
<reference evidence="3" key="1">
    <citation type="journal article" date="2015" name="Nature">
        <title>Complex archaea that bridge the gap between prokaryotes and eukaryotes.</title>
        <authorList>
            <person name="Spang A."/>
            <person name="Saw J.H."/>
            <person name="Jorgensen S.L."/>
            <person name="Zaremba-Niedzwiedzka K."/>
            <person name="Martijn J."/>
            <person name="Lind A.E."/>
            <person name="van Eijk R."/>
            <person name="Schleper C."/>
            <person name="Guy L."/>
            <person name="Ettema T.J."/>
        </authorList>
    </citation>
    <scope>NUCLEOTIDE SEQUENCE</scope>
</reference>